<dbReference type="EMBL" id="OW240918">
    <property type="protein sequence ID" value="CAH2305314.1"/>
    <property type="molecule type" value="Genomic_DNA"/>
</dbReference>
<dbReference type="Proteomes" id="UP001295444">
    <property type="component" value="Chromosome 07"/>
</dbReference>
<keyword evidence="4 14" id="KW-0540">Nuclease</keyword>
<organism evidence="17 18">
    <name type="scientific">Pelobates cultripes</name>
    <name type="common">Western spadefoot toad</name>
    <dbReference type="NCBI Taxonomy" id="61616"/>
    <lineage>
        <taxon>Eukaryota</taxon>
        <taxon>Metazoa</taxon>
        <taxon>Chordata</taxon>
        <taxon>Craniata</taxon>
        <taxon>Vertebrata</taxon>
        <taxon>Euteleostomi</taxon>
        <taxon>Amphibia</taxon>
        <taxon>Batrachia</taxon>
        <taxon>Anura</taxon>
        <taxon>Pelobatoidea</taxon>
        <taxon>Pelobatidae</taxon>
        <taxon>Pelobates</taxon>
    </lineage>
</organism>
<feature type="compositionally biased region" description="Acidic residues" evidence="15">
    <location>
        <begin position="124"/>
        <end position="143"/>
    </location>
</feature>
<keyword evidence="9 14" id="KW-0378">Hydrolase</keyword>
<dbReference type="AlphaFoldDB" id="A0AAD1SPT6"/>
<dbReference type="InterPro" id="IPR041540">
    <property type="entry name" value="VATC"/>
</dbReference>
<evidence type="ECO:0000256" key="11">
    <source>
        <dbReference type="ARBA" id="ARBA00023043"/>
    </source>
</evidence>
<feature type="active site" evidence="14">
    <location>
        <position position="237"/>
    </location>
</feature>
<feature type="repeat" description="ANK" evidence="13">
    <location>
        <begin position="511"/>
        <end position="543"/>
    </location>
</feature>
<evidence type="ECO:0000256" key="8">
    <source>
        <dbReference type="ARBA" id="ARBA00022771"/>
    </source>
</evidence>
<keyword evidence="3 14" id="KW-0963">Cytoplasm</keyword>
<dbReference type="PANTHER" id="PTHR16036:SF2">
    <property type="entry name" value="TRNA ENDONUCLEASE ANKZF1"/>
    <property type="match status" value="1"/>
</dbReference>
<dbReference type="GO" id="GO:0008270">
    <property type="term" value="F:zinc ion binding"/>
    <property type="evidence" value="ECO:0007669"/>
    <property type="project" value="UniProtKB-KW"/>
</dbReference>
<dbReference type="SUPFAM" id="SSF48403">
    <property type="entry name" value="Ankyrin repeat"/>
    <property type="match status" value="1"/>
</dbReference>
<evidence type="ECO:0000256" key="4">
    <source>
        <dbReference type="ARBA" id="ARBA00022722"/>
    </source>
</evidence>
<dbReference type="InterPro" id="IPR047139">
    <property type="entry name" value="ANKZ1/VMS1"/>
</dbReference>
<accession>A0AAD1SPT6</accession>
<evidence type="ECO:0000313" key="17">
    <source>
        <dbReference type="EMBL" id="CAH2305314.1"/>
    </source>
</evidence>
<evidence type="ECO:0000256" key="5">
    <source>
        <dbReference type="ARBA" id="ARBA00022723"/>
    </source>
</evidence>
<evidence type="ECO:0000256" key="15">
    <source>
        <dbReference type="SAM" id="MobiDB-lite"/>
    </source>
</evidence>
<evidence type="ECO:0000313" key="18">
    <source>
        <dbReference type="Proteomes" id="UP001295444"/>
    </source>
</evidence>
<gene>
    <name evidence="17" type="ORF">PECUL_23A021200</name>
</gene>
<evidence type="ECO:0000256" key="3">
    <source>
        <dbReference type="ARBA" id="ARBA00022490"/>
    </source>
</evidence>
<dbReference type="PANTHER" id="PTHR16036">
    <property type="entry name" value="ANKYRIN REPEAT AND ZINC FINGER DOMAIN-CONTAINING PROTEIN 1"/>
    <property type="match status" value="1"/>
</dbReference>
<feature type="region of interest" description="Disordered" evidence="15">
    <location>
        <begin position="625"/>
        <end position="651"/>
    </location>
</feature>
<evidence type="ECO:0000259" key="16">
    <source>
        <dbReference type="PROSITE" id="PS52044"/>
    </source>
</evidence>
<feature type="region of interest" description="Disordered" evidence="15">
    <location>
        <begin position="410"/>
        <end position="438"/>
    </location>
</feature>
<dbReference type="GO" id="GO:0005737">
    <property type="term" value="C:cytoplasm"/>
    <property type="evidence" value="ECO:0007669"/>
    <property type="project" value="UniProtKB-SubCell"/>
</dbReference>
<feature type="compositionally biased region" description="Polar residues" evidence="15">
    <location>
        <begin position="544"/>
        <end position="556"/>
    </location>
</feature>
<dbReference type="Gene3D" id="1.25.40.20">
    <property type="entry name" value="Ankyrin repeat-containing domain"/>
    <property type="match status" value="1"/>
</dbReference>
<dbReference type="GO" id="GO:0004519">
    <property type="term" value="F:endonuclease activity"/>
    <property type="evidence" value="ECO:0007669"/>
    <property type="project" value="UniProtKB-KW"/>
</dbReference>
<dbReference type="InterPro" id="IPR036770">
    <property type="entry name" value="Ankyrin_rpt-contain_sf"/>
</dbReference>
<keyword evidence="7 14" id="KW-0255">Endonuclease</keyword>
<evidence type="ECO:0000256" key="13">
    <source>
        <dbReference type="PROSITE-ProRule" id="PRU00023"/>
    </source>
</evidence>
<comment type="similarity">
    <text evidence="2 14">Belongs to the ANKZF1/VMS1 family.</text>
</comment>
<evidence type="ECO:0000256" key="9">
    <source>
        <dbReference type="ARBA" id="ARBA00022801"/>
    </source>
</evidence>
<comment type="subcellular location">
    <subcellularLocation>
        <location evidence="1">Cytoplasm</location>
    </subcellularLocation>
</comment>
<dbReference type="InterPro" id="IPR002110">
    <property type="entry name" value="Ankyrin_rpt"/>
</dbReference>
<evidence type="ECO:0000256" key="6">
    <source>
        <dbReference type="ARBA" id="ARBA00022737"/>
    </source>
</evidence>
<keyword evidence="5" id="KW-0479">Metal-binding</keyword>
<evidence type="ECO:0000256" key="7">
    <source>
        <dbReference type="ARBA" id="ARBA00022759"/>
    </source>
</evidence>
<comment type="domain">
    <text evidence="14">The VLRF1 domain mediates binding to the 60S ribosomal subunit.</text>
</comment>
<feature type="compositionally biased region" description="Basic and acidic residues" evidence="15">
    <location>
        <begin position="629"/>
        <end position="651"/>
    </location>
</feature>
<keyword evidence="6" id="KW-0677">Repeat</keyword>
<keyword evidence="18" id="KW-1185">Reference proteome</keyword>
<dbReference type="GO" id="GO:0016787">
    <property type="term" value="F:hydrolase activity"/>
    <property type="evidence" value="ECO:0007669"/>
    <property type="project" value="UniProtKB-KW"/>
</dbReference>
<dbReference type="PROSITE" id="PS50297">
    <property type="entry name" value="ANK_REP_REGION"/>
    <property type="match status" value="1"/>
</dbReference>
<sequence>MDGVPSVQNVSLFGLGLECSLLSGLSHCTSNGRLDISEHPKSSEILANENMRNVGVPEVSDRLSCSTCQCLFDNREEQKEHYTLDWHRFNLKRRIKGAAPLSSEEFQEKTRDGDVSSISGSDTESSDDDDDVVITPEPEEDSDSVPYLTSRSQRCLFRNSQGQLLSMYRCVLGETKNTDAEPGQLLNCVKSMQEQPILVILMAGGGHFAGAVYKGKEILKHKTFHRYTVRAKRGTSQAVHDAQNRSHMPKSAGAALRRYNQAALITDITQLLQSWADHMKEARGIFLRAPRTDRTLFLGRDSPIPRKDPRVHGVPFITRRATFREVQRVHSQLFTLQVYDKDISLSSFAKPKVKIAKAKKTDKPEPREEKAVTPDLSEDEEPVTVNLVTEELTLRTLDLREYELYPKRKRKKKKKKNYTKDDSKEPDGEEDSSNRNPLMETYEDLPMSVPEEDEQCQIRNTLFTCCKTGDSQKAKEILQVLLNANPELPPSTKTLTVREMETLVNERLPLEGRTLLHMAASSGHGEVACLLMDAGWDPSLRDSAGQTPYSLSPNKATRNRFRKYREDNPERFNYSKSQVRREKRDRPDSSLYLKVYFVCCVQFQIPGPVSEEAEALKAKKKQAYKAQKKQREKEEKEERKRKEEEEAEKRRFAALSDREKRALAAERRFATQLNNTKGTESGRRRCWQCGESLLGKVPFEYLDFYFCSTRCLQEHRRSKAAK</sequence>
<dbReference type="Pfam" id="PF00023">
    <property type="entry name" value="Ank"/>
    <property type="match status" value="1"/>
</dbReference>
<dbReference type="Pfam" id="PF18716">
    <property type="entry name" value="VATC"/>
    <property type="match status" value="1"/>
</dbReference>
<feature type="domain" description="VLRF1" evidence="16">
    <location>
        <begin position="194"/>
        <end position="336"/>
    </location>
</feature>
<dbReference type="SMART" id="SM00248">
    <property type="entry name" value="ANK"/>
    <property type="match status" value="1"/>
</dbReference>
<keyword evidence="12" id="KW-0175">Coiled coil</keyword>
<reference evidence="17" key="1">
    <citation type="submission" date="2022-03" db="EMBL/GenBank/DDBJ databases">
        <authorList>
            <person name="Alioto T."/>
            <person name="Alioto T."/>
            <person name="Gomez Garrido J."/>
        </authorList>
    </citation>
    <scope>NUCLEOTIDE SEQUENCE</scope>
</reference>
<dbReference type="GO" id="GO:0036503">
    <property type="term" value="P:ERAD pathway"/>
    <property type="evidence" value="ECO:0007669"/>
    <property type="project" value="TreeGrafter"/>
</dbReference>
<evidence type="ECO:0000256" key="12">
    <source>
        <dbReference type="ARBA" id="ARBA00023054"/>
    </source>
</evidence>
<feature type="region of interest" description="Disordered" evidence="15">
    <location>
        <begin position="101"/>
        <end position="147"/>
    </location>
</feature>
<feature type="region of interest" description="Disordered" evidence="15">
    <location>
        <begin position="543"/>
        <end position="583"/>
    </location>
</feature>
<evidence type="ECO:0000256" key="14">
    <source>
        <dbReference type="PROSITE-ProRule" id="PRU01389"/>
    </source>
</evidence>
<dbReference type="InterPro" id="IPR041175">
    <property type="entry name" value="VLRF1/Vms1"/>
</dbReference>
<feature type="region of interest" description="Disordered" evidence="15">
    <location>
        <begin position="354"/>
        <end position="381"/>
    </location>
</feature>
<keyword evidence="11 13" id="KW-0040">ANK repeat</keyword>
<proteinExistence type="inferred from homology"/>
<evidence type="ECO:0000256" key="2">
    <source>
        <dbReference type="ARBA" id="ARBA00009262"/>
    </source>
</evidence>
<evidence type="ECO:0000256" key="10">
    <source>
        <dbReference type="ARBA" id="ARBA00022833"/>
    </source>
</evidence>
<keyword evidence="8" id="KW-0863">Zinc-finger</keyword>
<feature type="compositionally biased region" description="Basic and acidic residues" evidence="15">
    <location>
        <begin position="359"/>
        <end position="372"/>
    </location>
</feature>
<evidence type="ECO:0000256" key="1">
    <source>
        <dbReference type="ARBA" id="ARBA00004496"/>
    </source>
</evidence>
<name>A0AAD1SPT6_PELCU</name>
<dbReference type="PROSITE" id="PS52044">
    <property type="entry name" value="VLRF1"/>
    <property type="match status" value="1"/>
</dbReference>
<protein>
    <submittedName>
        <fullName evidence="17">Ankyrin repeat and zinc finger domain-containing 1 isoform X1</fullName>
    </submittedName>
</protein>
<keyword evidence="10" id="KW-0862">Zinc</keyword>
<dbReference type="Pfam" id="PF18826">
    <property type="entry name" value="bVLRF1"/>
    <property type="match status" value="1"/>
</dbReference>
<dbReference type="PROSITE" id="PS50088">
    <property type="entry name" value="ANK_REPEAT"/>
    <property type="match status" value="1"/>
</dbReference>